<dbReference type="AlphaFoldDB" id="A0A2M7E835"/>
<evidence type="ECO:0000313" key="1">
    <source>
        <dbReference type="EMBL" id="PIV63873.1"/>
    </source>
</evidence>
<sequence>MRFITIRDLRSKAARIQRELPKEKEMVLTSNGKPIAILTATSPDRIEESLTIIRRLRAMEAVNYMQKRSVEAGADRMSLKEINKEISAAREERQAR</sequence>
<evidence type="ECO:0000313" key="2">
    <source>
        <dbReference type="Proteomes" id="UP000228886"/>
    </source>
</evidence>
<protein>
    <submittedName>
        <fullName evidence="1">Prevent-host-death protein</fullName>
    </submittedName>
</protein>
<gene>
    <name evidence="1" type="ORF">COS11_05105</name>
</gene>
<name>A0A2M7E835_9BACT</name>
<dbReference type="Proteomes" id="UP000228886">
    <property type="component" value="Unassembled WGS sequence"/>
</dbReference>
<comment type="caution">
    <text evidence="1">The sequence shown here is derived from an EMBL/GenBank/DDBJ whole genome shotgun (WGS) entry which is preliminary data.</text>
</comment>
<dbReference type="EMBL" id="PETL01000243">
    <property type="protein sequence ID" value="PIV63873.1"/>
    <property type="molecule type" value="Genomic_DNA"/>
</dbReference>
<organism evidence="1 2">
    <name type="scientific">bacterium (Candidatus Ratteibacteria) CG01_land_8_20_14_3_00_40_19</name>
    <dbReference type="NCBI Taxonomy" id="2014290"/>
    <lineage>
        <taxon>Bacteria</taxon>
        <taxon>Candidatus Ratteibacteria</taxon>
    </lineage>
</organism>
<accession>A0A2M7E835</accession>
<proteinExistence type="predicted"/>
<reference evidence="2" key="1">
    <citation type="submission" date="2017-09" db="EMBL/GenBank/DDBJ databases">
        <title>Depth-based differentiation of microbial function through sediment-hosted aquifers and enrichment of novel symbionts in the deep terrestrial subsurface.</title>
        <authorList>
            <person name="Probst A.J."/>
            <person name="Ladd B."/>
            <person name="Jarett J.K."/>
            <person name="Geller-Mcgrath D.E."/>
            <person name="Sieber C.M.K."/>
            <person name="Emerson J.B."/>
            <person name="Anantharaman K."/>
            <person name="Thomas B.C."/>
            <person name="Malmstrom R."/>
            <person name="Stieglmeier M."/>
            <person name="Klingl A."/>
            <person name="Woyke T."/>
            <person name="Ryan C.M."/>
            <person name="Banfield J.F."/>
        </authorList>
    </citation>
    <scope>NUCLEOTIDE SEQUENCE [LARGE SCALE GENOMIC DNA]</scope>
</reference>